<proteinExistence type="predicted"/>
<dbReference type="Proteomes" id="UP001153709">
    <property type="component" value="Chromosome 2"/>
</dbReference>
<dbReference type="AlphaFoldDB" id="A0A9N9X6C6"/>
<keyword evidence="3" id="KW-1185">Reference proteome</keyword>
<organism evidence="2 3">
    <name type="scientific">Diabrotica balteata</name>
    <name type="common">Banded cucumber beetle</name>
    <dbReference type="NCBI Taxonomy" id="107213"/>
    <lineage>
        <taxon>Eukaryota</taxon>
        <taxon>Metazoa</taxon>
        <taxon>Ecdysozoa</taxon>
        <taxon>Arthropoda</taxon>
        <taxon>Hexapoda</taxon>
        <taxon>Insecta</taxon>
        <taxon>Pterygota</taxon>
        <taxon>Neoptera</taxon>
        <taxon>Endopterygota</taxon>
        <taxon>Coleoptera</taxon>
        <taxon>Polyphaga</taxon>
        <taxon>Cucujiformia</taxon>
        <taxon>Chrysomeloidea</taxon>
        <taxon>Chrysomelidae</taxon>
        <taxon>Galerucinae</taxon>
        <taxon>Diabroticina</taxon>
        <taxon>Diabroticites</taxon>
        <taxon>Diabrotica</taxon>
    </lineage>
</organism>
<reference evidence="2" key="1">
    <citation type="submission" date="2022-01" db="EMBL/GenBank/DDBJ databases">
        <authorList>
            <person name="King R."/>
        </authorList>
    </citation>
    <scope>NUCLEOTIDE SEQUENCE</scope>
</reference>
<evidence type="ECO:0000256" key="1">
    <source>
        <dbReference type="SAM" id="MobiDB-lite"/>
    </source>
</evidence>
<dbReference type="EMBL" id="OU898277">
    <property type="protein sequence ID" value="CAG9829102.1"/>
    <property type="molecule type" value="Genomic_DNA"/>
</dbReference>
<feature type="compositionally biased region" description="Basic and acidic residues" evidence="1">
    <location>
        <begin position="77"/>
        <end position="86"/>
    </location>
</feature>
<accession>A0A9N9X6C6</accession>
<feature type="region of interest" description="Disordered" evidence="1">
    <location>
        <begin position="1"/>
        <end position="92"/>
    </location>
</feature>
<feature type="compositionally biased region" description="Basic and acidic residues" evidence="1">
    <location>
        <begin position="51"/>
        <end position="60"/>
    </location>
</feature>
<name>A0A9N9X6C6_DIABA</name>
<gene>
    <name evidence="2" type="ORF">DIABBA_LOCUS2957</name>
</gene>
<sequence length="164" mass="19858">MDEDNDHQPQPVPEVSTRSTRQRGGRTVCYKEDSDDEDLYKRKPRIAPVPKEVKEVHITGEESETSTSQRKKKEKVKKTEKTKKPVEEEEEEMSDEDWKRMMMIKIWNRMMMIKIWNRMMMIKIWNRTMMIKIWNITMTIKIKMKITNRVVIFENNCIVYELIT</sequence>
<evidence type="ECO:0000313" key="2">
    <source>
        <dbReference type="EMBL" id="CAG9829102.1"/>
    </source>
</evidence>
<protein>
    <submittedName>
        <fullName evidence="2">Uncharacterized protein</fullName>
    </submittedName>
</protein>
<evidence type="ECO:0000313" key="3">
    <source>
        <dbReference type="Proteomes" id="UP001153709"/>
    </source>
</evidence>